<evidence type="ECO:0000256" key="1">
    <source>
        <dbReference type="SAM" id="SignalP"/>
    </source>
</evidence>
<dbReference type="eggNOG" id="COG0070">
    <property type="taxonomic scope" value="Bacteria"/>
</dbReference>
<proteinExistence type="predicted"/>
<keyword evidence="2" id="KW-0614">Plasmid</keyword>
<feature type="chain" id="PRO_5003373951" evidence="1">
    <location>
        <begin position="22"/>
        <end position="194"/>
    </location>
</feature>
<evidence type="ECO:0000313" key="3">
    <source>
        <dbReference type="Proteomes" id="UP000000496"/>
    </source>
</evidence>
<accession>F8L2T6</accession>
<keyword evidence="1" id="KW-0732">Signal</keyword>
<dbReference type="EMBL" id="FR872581">
    <property type="protein sequence ID" value="CCB87782.1"/>
    <property type="molecule type" value="Genomic_DNA"/>
</dbReference>
<protein>
    <submittedName>
        <fullName evidence="2">Uncharacterized protein</fullName>
    </submittedName>
</protein>
<dbReference type="AlphaFoldDB" id="F8L2T6"/>
<dbReference type="OrthoDB" id="472975at2"/>
<sequence length="194" mass="21576">MKLKSIILGMLALLGTLTANEGSRFTGLSYFSFPGDYIGGGGKAIYLEDQGGKFSVYERGGESVEVRFHGNNHSVWWGASFAAPRGEELAIGIYQDATRYGFQKKESPGLDFSGSGRGHNTSVGTFEILEIEYDEDGKIVAFAANFVQQGSWYHQQPYSPPLFGCVRYNSSIPVEKTFLLDIHENQRSQDWDEY</sequence>
<dbReference type="RefSeq" id="WP_013935016.1">
    <property type="nucleotide sequence ID" value="NC_015710.1"/>
</dbReference>
<reference evidence="2 3" key="2">
    <citation type="journal article" date="2011" name="Mol. Biol. Evol.">
        <title>Unity in variety--the pan-genome of the Chlamydiae.</title>
        <authorList>
            <person name="Collingro A."/>
            <person name="Tischler P."/>
            <person name="Weinmaier T."/>
            <person name="Penz T."/>
            <person name="Heinz E."/>
            <person name="Brunham R.C."/>
            <person name="Read T.D."/>
            <person name="Bavoil P.M."/>
            <person name="Sachse K."/>
            <person name="Kahane S."/>
            <person name="Friedman M.G."/>
            <person name="Rattei T."/>
            <person name="Myers G.S."/>
            <person name="Horn M."/>
        </authorList>
    </citation>
    <scope>NUCLEOTIDE SEQUENCE [LARGE SCALE GENOMIC DNA]</scope>
    <source>
        <strain evidence="3">ATCC VR-1471 / Z</strain>
        <plasmid evidence="2 3">pSn</plasmid>
    </source>
</reference>
<dbReference type="HOGENOM" id="CLU_1401619_0_0_0"/>
<organism evidence="2 3">
    <name type="scientific">Simkania negevensis (strain ATCC VR-1471 / DSM 27360 / Z)</name>
    <dbReference type="NCBI Taxonomy" id="331113"/>
    <lineage>
        <taxon>Bacteria</taxon>
        <taxon>Pseudomonadati</taxon>
        <taxon>Chlamydiota</taxon>
        <taxon>Chlamydiia</taxon>
        <taxon>Parachlamydiales</taxon>
        <taxon>Simkaniaceae</taxon>
        <taxon>Simkania</taxon>
    </lineage>
</organism>
<name>F8L2T6_SIMNZ</name>
<reference key="1">
    <citation type="journal article" date="2011" name="Mol. Biol. Evol.">
        <title>Unity in variety -- the pan-genome of the Chlamydiae.</title>
        <authorList>
            <person name="Collingro A."/>
            <person name="Tischler P."/>
            <person name="Weinmaier T."/>
            <person name="Penz T."/>
            <person name="Heinz E."/>
            <person name="Brunham R.C."/>
            <person name="Read T.D."/>
            <person name="Bavoil P.M."/>
            <person name="Sachse K."/>
            <person name="Kahane S."/>
            <person name="Friedman M.G."/>
            <person name="Rattei T."/>
            <person name="Myers G.S.A."/>
            <person name="Horn M."/>
        </authorList>
    </citation>
    <scope>NUCLEOTIDE SEQUENCE</scope>
    <source>
        <strain>Z</strain>
    </source>
</reference>
<keyword evidence="3" id="KW-1185">Reference proteome</keyword>
<gene>
    <name evidence="2" type="ordered locus">SNE_B24230</name>
</gene>
<feature type="signal peptide" evidence="1">
    <location>
        <begin position="1"/>
        <end position="21"/>
    </location>
</feature>
<evidence type="ECO:0000313" key="2">
    <source>
        <dbReference type="EMBL" id="CCB87782.1"/>
    </source>
</evidence>
<dbReference type="KEGG" id="sng:SNE_B24230"/>
<dbReference type="Proteomes" id="UP000000496">
    <property type="component" value="Plasmid pSn"/>
</dbReference>
<geneLocation type="plasmid" evidence="2 3">
    <name>pSn</name>
</geneLocation>